<keyword evidence="2" id="KW-1185">Reference proteome</keyword>
<comment type="caution">
    <text evidence="1">The sequence shown here is derived from an EMBL/GenBank/DDBJ whole genome shotgun (WGS) entry which is preliminary data.</text>
</comment>
<protein>
    <recommendedName>
        <fullName evidence="3">Transposase</fullName>
    </recommendedName>
</protein>
<dbReference type="EMBL" id="BAABCM010000007">
    <property type="protein sequence ID" value="GAA3827230.1"/>
    <property type="molecule type" value="Genomic_DNA"/>
</dbReference>
<proteinExistence type="predicted"/>
<organism evidence="1 2">
    <name type="scientific">Amycolatopsis tucumanensis</name>
    <dbReference type="NCBI Taxonomy" id="401106"/>
    <lineage>
        <taxon>Bacteria</taxon>
        <taxon>Bacillati</taxon>
        <taxon>Actinomycetota</taxon>
        <taxon>Actinomycetes</taxon>
        <taxon>Pseudonocardiales</taxon>
        <taxon>Pseudonocardiaceae</taxon>
        <taxon>Amycolatopsis</taxon>
    </lineage>
</organism>
<gene>
    <name evidence="1" type="ORF">GCM10022380_52310</name>
</gene>
<evidence type="ECO:0000313" key="1">
    <source>
        <dbReference type="EMBL" id="GAA3827230.1"/>
    </source>
</evidence>
<reference evidence="2" key="1">
    <citation type="journal article" date="2019" name="Int. J. Syst. Evol. Microbiol.">
        <title>The Global Catalogue of Microorganisms (GCM) 10K type strain sequencing project: providing services to taxonomists for standard genome sequencing and annotation.</title>
        <authorList>
            <consortium name="The Broad Institute Genomics Platform"/>
            <consortium name="The Broad Institute Genome Sequencing Center for Infectious Disease"/>
            <person name="Wu L."/>
            <person name="Ma J."/>
        </authorList>
    </citation>
    <scope>NUCLEOTIDE SEQUENCE [LARGE SCALE GENOMIC DNA]</scope>
    <source>
        <strain evidence="2">JCM 17017</strain>
    </source>
</reference>
<dbReference type="Proteomes" id="UP001501624">
    <property type="component" value="Unassembled WGS sequence"/>
</dbReference>
<sequence>MPQVAYRRISDQANQRPRPACRCRPLRWDEQEQKQVSGLQMSHLGQWQVQILSARRSVWVRWLWREAQVSGPWEFPSAAGRIARRAKFDRRCSWCSALTNTCGWS</sequence>
<evidence type="ECO:0000313" key="2">
    <source>
        <dbReference type="Proteomes" id="UP001501624"/>
    </source>
</evidence>
<evidence type="ECO:0008006" key="3">
    <source>
        <dbReference type="Google" id="ProtNLM"/>
    </source>
</evidence>
<name>A0ABP7IUW3_9PSEU</name>
<accession>A0ABP7IUW3</accession>